<keyword evidence="2" id="KW-1185">Reference proteome</keyword>
<accession>A0A0M2UX75</accession>
<dbReference type="AlphaFoldDB" id="A0A0M2UX75"/>
<proteinExistence type="predicted"/>
<evidence type="ECO:0000313" key="2">
    <source>
        <dbReference type="Proteomes" id="UP000034954"/>
    </source>
</evidence>
<sequence length="217" mass="24111">MKKGLTGVLVFLIVIAFGSKCQIFAHQMVHFDGTITISGLNEEITEEVKGVVDITQWGHDETNGNFDEAMFQFELVSEQSECGNLLDVGTATISGYRRNEYSITSEKFPLDLCEDGMAVVMERILNKHGKTVQDGLGLDECFSISDGGGITNSGKILKFANAYISNCKAIIMEDSVKVRFKIKPTLTTFDSGYQNRQDYPLEVAGKLTIHREDMHHD</sequence>
<dbReference type="Proteomes" id="UP000034954">
    <property type="component" value="Unassembled WGS sequence"/>
</dbReference>
<name>A0A0M2UX75_9BACT</name>
<dbReference type="EMBL" id="LAQJ01000176">
    <property type="protein sequence ID" value="KKO19576.1"/>
    <property type="molecule type" value="Genomic_DNA"/>
</dbReference>
<reference evidence="1 2" key="1">
    <citation type="journal article" date="2013" name="BMC Microbiol.">
        <title>Identification of the type II cytochrome c maturation pathway in anammox bacteria by comparative genomics.</title>
        <authorList>
            <person name="Ferousi C."/>
            <person name="Speth D.R."/>
            <person name="Reimann J."/>
            <person name="Op den Camp H.J."/>
            <person name="Allen J.W."/>
            <person name="Keltjens J.T."/>
            <person name="Jetten M.S."/>
        </authorList>
    </citation>
    <scope>NUCLEOTIDE SEQUENCE [LARGE SCALE GENOMIC DNA]</scope>
    <source>
        <strain evidence="1">RU1</strain>
    </source>
</reference>
<protein>
    <submittedName>
        <fullName evidence="1">Uncharacterized protein</fullName>
    </submittedName>
</protein>
<evidence type="ECO:0000313" key="1">
    <source>
        <dbReference type="EMBL" id="KKO19576.1"/>
    </source>
</evidence>
<gene>
    <name evidence="1" type="ORF">BROFUL_01683</name>
</gene>
<organism evidence="1 2">
    <name type="scientific">Candidatus Brocadia fulgida</name>
    <dbReference type="NCBI Taxonomy" id="380242"/>
    <lineage>
        <taxon>Bacteria</taxon>
        <taxon>Pseudomonadati</taxon>
        <taxon>Planctomycetota</taxon>
        <taxon>Candidatus Brocadiia</taxon>
        <taxon>Candidatus Brocadiales</taxon>
        <taxon>Candidatus Brocadiaceae</taxon>
        <taxon>Candidatus Brocadia</taxon>
    </lineage>
</organism>
<comment type="caution">
    <text evidence="1">The sequence shown here is derived from an EMBL/GenBank/DDBJ whole genome shotgun (WGS) entry which is preliminary data.</text>
</comment>